<comment type="caution">
    <text evidence="3">The sequence shown here is derived from an EMBL/GenBank/DDBJ whole genome shotgun (WGS) entry which is preliminary data.</text>
</comment>
<dbReference type="Gene3D" id="3.90.1340.10">
    <property type="entry name" value="Phage tail collar domain"/>
    <property type="match status" value="1"/>
</dbReference>
<accession>A0ABS4SKG1</accession>
<feature type="signal peptide" evidence="1">
    <location>
        <begin position="1"/>
        <end position="25"/>
    </location>
</feature>
<dbReference type="Proteomes" id="UP000781958">
    <property type="component" value="Unassembled WGS sequence"/>
</dbReference>
<reference evidence="3 4" key="1">
    <citation type="submission" date="2021-03" db="EMBL/GenBank/DDBJ databases">
        <title>Genomic Encyclopedia of Type Strains, Phase III (KMG-III): the genomes of soil and plant-associated and newly described type strains.</title>
        <authorList>
            <person name="Whitman W."/>
        </authorList>
    </citation>
    <scope>NUCLEOTIDE SEQUENCE [LARGE SCALE GENOMIC DNA]</scope>
    <source>
        <strain evidence="3 4">IMMIB AFH-6</strain>
    </source>
</reference>
<organism evidence="3 4">
    <name type="scientific">Azospirillum rugosum</name>
    <dbReference type="NCBI Taxonomy" id="416170"/>
    <lineage>
        <taxon>Bacteria</taxon>
        <taxon>Pseudomonadati</taxon>
        <taxon>Pseudomonadota</taxon>
        <taxon>Alphaproteobacteria</taxon>
        <taxon>Rhodospirillales</taxon>
        <taxon>Azospirillaceae</taxon>
        <taxon>Azospirillum</taxon>
    </lineage>
</organism>
<keyword evidence="1" id="KW-0732">Signal</keyword>
<feature type="chain" id="PRO_5045167318" evidence="1">
    <location>
        <begin position="26"/>
        <end position="187"/>
    </location>
</feature>
<evidence type="ECO:0000259" key="2">
    <source>
        <dbReference type="Pfam" id="PF07484"/>
    </source>
</evidence>
<name>A0ABS4SKG1_9PROT</name>
<keyword evidence="4" id="KW-1185">Reference proteome</keyword>
<dbReference type="InterPro" id="IPR011083">
    <property type="entry name" value="Phage_tail_collar_dom"/>
</dbReference>
<evidence type="ECO:0000313" key="3">
    <source>
        <dbReference type="EMBL" id="MBP2293041.1"/>
    </source>
</evidence>
<dbReference type="RefSeq" id="WP_209766903.1">
    <property type="nucleotide sequence ID" value="NZ_JAGINP010000009.1"/>
</dbReference>
<evidence type="ECO:0000256" key="1">
    <source>
        <dbReference type="SAM" id="SignalP"/>
    </source>
</evidence>
<proteinExistence type="predicted"/>
<dbReference type="SUPFAM" id="SSF88874">
    <property type="entry name" value="Receptor-binding domain of short tail fibre protein gp12"/>
    <property type="match status" value="1"/>
</dbReference>
<dbReference type="Pfam" id="PF07484">
    <property type="entry name" value="Collar"/>
    <property type="match status" value="1"/>
</dbReference>
<dbReference type="EMBL" id="JAGINP010000009">
    <property type="protein sequence ID" value="MBP2293041.1"/>
    <property type="molecule type" value="Genomic_DNA"/>
</dbReference>
<dbReference type="InterPro" id="IPR037053">
    <property type="entry name" value="Phage_tail_collar_dom_sf"/>
</dbReference>
<evidence type="ECO:0000313" key="4">
    <source>
        <dbReference type="Proteomes" id="UP000781958"/>
    </source>
</evidence>
<sequence>MNNTSLALLALAGTAAVLAAAPASACETEPYIGSVCAIVTPYCPQYFLPANGQPLQVVQYQALYALIGNTYGGTPGSTFNLPNLQGRMVVGAGSAPGLTTVKLGAASGQNTVTTTLAPSQIPATPSTATIAAPATPPAGSPPPPTTTLSYLAPPTAAPMPVVIPTQPPQLGLTYCIAVQGAFPTRTD</sequence>
<feature type="domain" description="Phage tail collar" evidence="2">
    <location>
        <begin position="33"/>
        <end position="89"/>
    </location>
</feature>
<gene>
    <name evidence="3" type="ORF">J2851_002823</name>
</gene>
<protein>
    <submittedName>
        <fullName evidence="3">Microcystin-dependent protein</fullName>
    </submittedName>
</protein>